<dbReference type="EMBL" id="UINC01212038">
    <property type="protein sequence ID" value="SVE36188.1"/>
    <property type="molecule type" value="Genomic_DNA"/>
</dbReference>
<dbReference type="Gene3D" id="3.20.20.70">
    <property type="entry name" value="Aldolase class I"/>
    <property type="match status" value="1"/>
</dbReference>
<dbReference type="PANTHER" id="PTHR12128:SF66">
    <property type="entry name" value="4-HYDROXY-2-OXOGLUTARATE ALDOLASE, MITOCHONDRIAL"/>
    <property type="match status" value="1"/>
</dbReference>
<keyword evidence="2" id="KW-0704">Schiff base</keyword>
<proteinExistence type="predicted"/>
<name>A0A383CX12_9ZZZZ</name>
<keyword evidence="1" id="KW-0456">Lyase</keyword>
<dbReference type="Pfam" id="PF00701">
    <property type="entry name" value="DHDPS"/>
    <property type="match status" value="1"/>
</dbReference>
<dbReference type="InterPro" id="IPR002220">
    <property type="entry name" value="DapA-like"/>
</dbReference>
<gene>
    <name evidence="3" type="ORF">METZ01_LOCUS489042</name>
</gene>
<dbReference type="PROSITE" id="PS00665">
    <property type="entry name" value="DHDPS_1"/>
    <property type="match status" value="1"/>
</dbReference>
<accession>A0A383CX12</accession>
<evidence type="ECO:0000256" key="2">
    <source>
        <dbReference type="ARBA" id="ARBA00023270"/>
    </source>
</evidence>
<sequence>MKDGEVNYPDLERHVERQVADGVSGVVPCGTTGESPTLSPDEHLAVVRRTVEVAAGRVPVIAGTGANSTAEALHLTKAADEAGADAFLLVAPYYNKPTQEGLLAHFGAIAEVTDKPIVLY</sequence>
<feature type="non-terminal residue" evidence="3">
    <location>
        <position position="120"/>
    </location>
</feature>
<dbReference type="SMART" id="SM01130">
    <property type="entry name" value="DHDPS"/>
    <property type="match status" value="1"/>
</dbReference>
<dbReference type="PRINTS" id="PR00146">
    <property type="entry name" value="DHPICSNTHASE"/>
</dbReference>
<dbReference type="InterPro" id="IPR020624">
    <property type="entry name" value="Schiff_base-form_aldolases_CS"/>
</dbReference>
<evidence type="ECO:0000313" key="3">
    <source>
        <dbReference type="EMBL" id="SVE36188.1"/>
    </source>
</evidence>
<reference evidence="3" key="1">
    <citation type="submission" date="2018-05" db="EMBL/GenBank/DDBJ databases">
        <authorList>
            <person name="Lanie J.A."/>
            <person name="Ng W.-L."/>
            <person name="Kazmierczak K.M."/>
            <person name="Andrzejewski T.M."/>
            <person name="Davidsen T.M."/>
            <person name="Wayne K.J."/>
            <person name="Tettelin H."/>
            <person name="Glass J.I."/>
            <person name="Rusch D."/>
            <person name="Podicherti R."/>
            <person name="Tsui H.-C.T."/>
            <person name="Winkler M.E."/>
        </authorList>
    </citation>
    <scope>NUCLEOTIDE SEQUENCE</scope>
</reference>
<dbReference type="GO" id="GO:0008840">
    <property type="term" value="F:4-hydroxy-tetrahydrodipicolinate synthase activity"/>
    <property type="evidence" value="ECO:0007669"/>
    <property type="project" value="TreeGrafter"/>
</dbReference>
<evidence type="ECO:0000256" key="1">
    <source>
        <dbReference type="ARBA" id="ARBA00023239"/>
    </source>
</evidence>
<dbReference type="PANTHER" id="PTHR12128">
    <property type="entry name" value="DIHYDRODIPICOLINATE SYNTHASE"/>
    <property type="match status" value="1"/>
</dbReference>
<dbReference type="InterPro" id="IPR013785">
    <property type="entry name" value="Aldolase_TIM"/>
</dbReference>
<organism evidence="3">
    <name type="scientific">marine metagenome</name>
    <dbReference type="NCBI Taxonomy" id="408172"/>
    <lineage>
        <taxon>unclassified sequences</taxon>
        <taxon>metagenomes</taxon>
        <taxon>ecological metagenomes</taxon>
    </lineage>
</organism>
<dbReference type="SUPFAM" id="SSF51569">
    <property type="entry name" value="Aldolase"/>
    <property type="match status" value="1"/>
</dbReference>
<dbReference type="AlphaFoldDB" id="A0A383CX12"/>
<evidence type="ECO:0008006" key="4">
    <source>
        <dbReference type="Google" id="ProtNLM"/>
    </source>
</evidence>
<protein>
    <recommendedName>
        <fullName evidence="4">4-hydroxy-tetrahydrodipicolinate synthase</fullName>
    </recommendedName>
</protein>